<dbReference type="PANTHER" id="PTHR31727">
    <property type="entry name" value="OLEOYL-ACYL CARRIER PROTEIN THIOESTERASE 1, CHLOROPLASTIC"/>
    <property type="match status" value="1"/>
</dbReference>
<evidence type="ECO:0000259" key="9">
    <source>
        <dbReference type="Pfam" id="PF20791"/>
    </source>
</evidence>
<comment type="similarity">
    <text evidence="1">Belongs to the acyl-ACP thioesterase family.</text>
</comment>
<dbReference type="Pfam" id="PF20791">
    <property type="entry name" value="Acyl-ACP_TE_C"/>
    <property type="match status" value="1"/>
</dbReference>
<keyword evidence="11" id="KW-1185">Reference proteome</keyword>
<dbReference type="InterPro" id="IPR002864">
    <property type="entry name" value="Acyl-ACP_thioesterase_NHD"/>
</dbReference>
<reference evidence="10 11" key="1">
    <citation type="submission" date="2024-09" db="EMBL/GenBank/DDBJ databases">
        <authorList>
            <person name="Sun Q."/>
            <person name="Mori K."/>
        </authorList>
    </citation>
    <scope>NUCLEOTIDE SEQUENCE [LARGE SCALE GENOMIC DNA]</scope>
    <source>
        <strain evidence="10 11">CCM 7650</strain>
    </source>
</reference>
<dbReference type="Pfam" id="PF01643">
    <property type="entry name" value="Acyl-ACP_TE"/>
    <property type="match status" value="1"/>
</dbReference>
<dbReference type="InterPro" id="IPR029069">
    <property type="entry name" value="HotDog_dom_sf"/>
</dbReference>
<keyword evidence="6" id="KW-0443">Lipid metabolism</keyword>
<evidence type="ECO:0000256" key="2">
    <source>
        <dbReference type="ARBA" id="ARBA00022516"/>
    </source>
</evidence>
<dbReference type="SUPFAM" id="SSF54637">
    <property type="entry name" value="Thioesterase/thiol ester dehydrase-isomerase"/>
    <property type="match status" value="2"/>
</dbReference>
<evidence type="ECO:0000259" key="8">
    <source>
        <dbReference type="Pfam" id="PF01643"/>
    </source>
</evidence>
<dbReference type="Proteomes" id="UP001589797">
    <property type="component" value="Unassembled WGS sequence"/>
</dbReference>
<proteinExistence type="inferred from homology"/>
<evidence type="ECO:0000256" key="5">
    <source>
        <dbReference type="ARBA" id="ARBA00022946"/>
    </source>
</evidence>
<dbReference type="RefSeq" id="WP_382388262.1">
    <property type="nucleotide sequence ID" value="NZ_JBHLWI010000038.1"/>
</dbReference>
<evidence type="ECO:0000256" key="4">
    <source>
        <dbReference type="ARBA" id="ARBA00022832"/>
    </source>
</evidence>
<evidence type="ECO:0000256" key="3">
    <source>
        <dbReference type="ARBA" id="ARBA00022801"/>
    </source>
</evidence>
<feature type="domain" description="Acyl-ACP thioesterase N-terminal hotdog" evidence="8">
    <location>
        <begin position="10"/>
        <end position="127"/>
    </location>
</feature>
<evidence type="ECO:0000313" key="11">
    <source>
        <dbReference type="Proteomes" id="UP001589797"/>
    </source>
</evidence>
<dbReference type="InterPro" id="IPR049427">
    <property type="entry name" value="Acyl-ACP_TE_C"/>
</dbReference>
<accession>A0ABV6FV78</accession>
<keyword evidence="5" id="KW-0809">Transit peptide</keyword>
<dbReference type="Gene3D" id="3.10.129.10">
    <property type="entry name" value="Hotdog Thioesterase"/>
    <property type="match status" value="2"/>
</dbReference>
<keyword evidence="3" id="KW-0378">Hydrolase</keyword>
<organism evidence="10 11">
    <name type="scientific">Fontibacter flavus</name>
    <dbReference type="NCBI Taxonomy" id="654838"/>
    <lineage>
        <taxon>Bacteria</taxon>
        <taxon>Pseudomonadati</taxon>
        <taxon>Bacteroidota</taxon>
        <taxon>Cytophagia</taxon>
        <taxon>Cytophagales</taxon>
        <taxon>Cyclobacteriaceae</taxon>
        <taxon>Fontibacter</taxon>
    </lineage>
</organism>
<keyword evidence="4" id="KW-0276">Fatty acid metabolism</keyword>
<gene>
    <name evidence="10" type="ORF">ACFFIP_13785</name>
</gene>
<dbReference type="PANTHER" id="PTHR31727:SF6">
    <property type="entry name" value="OLEOYL-ACYL CARRIER PROTEIN THIOESTERASE 1, CHLOROPLASTIC"/>
    <property type="match status" value="1"/>
</dbReference>
<dbReference type="InterPro" id="IPR045023">
    <property type="entry name" value="FATA/B"/>
</dbReference>
<sequence>MTKTDRLPFQFEKTIEVFSFQIDPSGKLRWSALADMMQEVAWKHADSRDFGQKLFELGLMWVLSRFEIKVHQMPSWGDKIIIKTAGRGIHKLFALREFLVEDVHGNILAEAMSAWLLLDIKSKRPLRPAQALPSELFNPNPDETLNPEKIVVGELNETGTFIRVRYSDLDMNNHVNNVSYIRWVEDFCFEKELPFSDLLINYVSEATLGEEIELMFNRSNENTYIVGICKGRQVFSVKLLNKD</sequence>
<protein>
    <submittedName>
        <fullName evidence="10">Acyl-[acyl-carrier-protein] thioesterase</fullName>
    </submittedName>
</protein>
<feature type="domain" description="Acyl-ACP thioesterase-like C-terminal" evidence="9">
    <location>
        <begin position="162"/>
        <end position="222"/>
    </location>
</feature>
<keyword evidence="2" id="KW-0444">Lipid biosynthesis</keyword>
<evidence type="ECO:0000313" key="10">
    <source>
        <dbReference type="EMBL" id="MFC0263759.1"/>
    </source>
</evidence>
<evidence type="ECO:0000256" key="1">
    <source>
        <dbReference type="ARBA" id="ARBA00006500"/>
    </source>
</evidence>
<dbReference type="CDD" id="cd00586">
    <property type="entry name" value="4HBT"/>
    <property type="match status" value="1"/>
</dbReference>
<evidence type="ECO:0000256" key="7">
    <source>
        <dbReference type="ARBA" id="ARBA00023160"/>
    </source>
</evidence>
<keyword evidence="7" id="KW-0275">Fatty acid biosynthesis</keyword>
<name>A0ABV6FV78_9BACT</name>
<evidence type="ECO:0000256" key="6">
    <source>
        <dbReference type="ARBA" id="ARBA00023098"/>
    </source>
</evidence>
<comment type="caution">
    <text evidence="10">The sequence shown here is derived from an EMBL/GenBank/DDBJ whole genome shotgun (WGS) entry which is preliminary data.</text>
</comment>
<dbReference type="EMBL" id="JBHLWI010000038">
    <property type="protein sequence ID" value="MFC0263759.1"/>
    <property type="molecule type" value="Genomic_DNA"/>
</dbReference>